<feature type="transmembrane region" description="Helical" evidence="9">
    <location>
        <begin position="53"/>
        <end position="72"/>
    </location>
</feature>
<dbReference type="HAMAP" id="MF_03230">
    <property type="entry name" value="FITM2"/>
    <property type="match status" value="1"/>
</dbReference>
<dbReference type="PANTHER" id="PTHR23129">
    <property type="entry name" value="ACYL-COENZYME A DIPHOSPHATASE FITM2"/>
    <property type="match status" value="1"/>
</dbReference>
<comment type="subcellular location">
    <subcellularLocation>
        <location evidence="1">Endoplasmic reticulum membrane</location>
        <topology evidence="1">Multi-pass membrane protein</topology>
    </subcellularLocation>
</comment>
<feature type="compositionally biased region" description="Basic and acidic residues" evidence="8">
    <location>
        <begin position="8"/>
        <end position="19"/>
    </location>
</feature>
<dbReference type="GO" id="GO:0010945">
    <property type="term" value="F:coenzyme A diphosphatase activity"/>
    <property type="evidence" value="ECO:0007669"/>
    <property type="project" value="InterPro"/>
</dbReference>
<proteinExistence type="evidence at transcript level"/>
<reference evidence="10" key="1">
    <citation type="journal article" date="2014" name="PLoS Negl. Trop. Dis.">
        <title>An updated insight into the Sialotranscriptome of Triatoma infestans: developmental stage and geographic variations.</title>
        <authorList>
            <person name="Schwarz A."/>
            <person name="Medrano-Mercado N."/>
            <person name="Schaub G.A."/>
            <person name="Struchiner C.J."/>
            <person name="Bargues M.D."/>
            <person name="Levy M.Z."/>
            <person name="Ribeiro J.M."/>
        </authorList>
    </citation>
    <scope>NUCLEOTIDE SEQUENCE</scope>
    <source>
        <strain evidence="10">Chile</strain>
        <tissue evidence="10">Salivary glands</tissue>
    </source>
</reference>
<keyword evidence="6" id="KW-0443">Lipid metabolism</keyword>
<dbReference type="GO" id="GO:0034389">
    <property type="term" value="P:lipid droplet organization"/>
    <property type="evidence" value="ECO:0007669"/>
    <property type="project" value="InterPro"/>
</dbReference>
<dbReference type="InterPro" id="IPR019388">
    <property type="entry name" value="FIT"/>
</dbReference>
<evidence type="ECO:0000256" key="3">
    <source>
        <dbReference type="ARBA" id="ARBA00022801"/>
    </source>
</evidence>
<keyword evidence="3" id="KW-0378">Hydrolase</keyword>
<keyword evidence="5 9" id="KW-1133">Transmembrane helix</keyword>
<sequence length="359" mass="42088">NSGLKFRPGTDKIETERKGMKPPPERTTINEVLLFILQHVCRKLVFINTFYRVTYYMSMIFLVSVVVDFIPAPKISAARKENFFNQYFVKVGWGWTLLVLLPFVSITSFVYCCGKRGKIMQHVVRLAIATGFWLFWTNIFNYVETIYGRCNVRDEKLQNKSACLGRGFFWQSVDISGHCFLLIYSTLVIIEEARVINCWEGITDYIRDEEYARSSDENIGYRVNPLKSLDDIEFNILKNAFPKMTPYVRFLFIFLTLLIIIWEFMLLGTVFYYHSMLEKFLAGLAAVSTWYFSYYIWFPYTNLPCLPGDGCFRYIDVKPKEPVMKKRQALAKPQIGPTFMGMPLRRPQEERTQPETNHI</sequence>
<evidence type="ECO:0000256" key="6">
    <source>
        <dbReference type="ARBA" id="ARBA00023098"/>
    </source>
</evidence>
<feature type="non-terminal residue" evidence="10">
    <location>
        <position position="1"/>
    </location>
</feature>
<name>A0A023F6B2_TRIIF</name>
<feature type="transmembrane region" description="Helical" evidence="9">
    <location>
        <begin position="92"/>
        <end position="111"/>
    </location>
</feature>
<evidence type="ECO:0000256" key="9">
    <source>
        <dbReference type="SAM" id="Phobius"/>
    </source>
</evidence>
<feature type="transmembrane region" description="Helical" evidence="9">
    <location>
        <begin position="280"/>
        <end position="298"/>
    </location>
</feature>
<evidence type="ECO:0000256" key="8">
    <source>
        <dbReference type="SAM" id="MobiDB-lite"/>
    </source>
</evidence>
<dbReference type="GO" id="GO:0008654">
    <property type="term" value="P:phospholipid biosynthetic process"/>
    <property type="evidence" value="ECO:0007669"/>
    <property type="project" value="TreeGrafter"/>
</dbReference>
<keyword evidence="4" id="KW-0256">Endoplasmic reticulum</keyword>
<dbReference type="PANTHER" id="PTHR23129:SF0">
    <property type="entry name" value="ACYL-COENZYME A DIPHOSPHATASE FITM2"/>
    <property type="match status" value="1"/>
</dbReference>
<dbReference type="GO" id="GO:0019915">
    <property type="term" value="P:lipid storage"/>
    <property type="evidence" value="ECO:0007669"/>
    <property type="project" value="InterPro"/>
</dbReference>
<protein>
    <submittedName>
        <fullName evidence="10">Putative inositol phospholipid synthesis protein scs3p</fullName>
    </submittedName>
</protein>
<feature type="region of interest" description="Disordered" evidence="8">
    <location>
        <begin position="1"/>
        <end position="24"/>
    </location>
</feature>
<feature type="transmembrane region" description="Helical" evidence="9">
    <location>
        <begin position="247"/>
        <end position="273"/>
    </location>
</feature>
<accession>A0A023F6B2</accession>
<keyword evidence="7 9" id="KW-0472">Membrane</keyword>
<evidence type="ECO:0000256" key="5">
    <source>
        <dbReference type="ARBA" id="ARBA00022989"/>
    </source>
</evidence>
<evidence type="ECO:0000256" key="1">
    <source>
        <dbReference type="ARBA" id="ARBA00004477"/>
    </source>
</evidence>
<evidence type="ECO:0000256" key="2">
    <source>
        <dbReference type="ARBA" id="ARBA00022692"/>
    </source>
</evidence>
<feature type="transmembrane region" description="Helical" evidence="9">
    <location>
        <begin position="123"/>
        <end position="143"/>
    </location>
</feature>
<dbReference type="Pfam" id="PF10261">
    <property type="entry name" value="FIT"/>
    <property type="match status" value="1"/>
</dbReference>
<evidence type="ECO:0000313" key="10">
    <source>
        <dbReference type="EMBL" id="JAC16763.1"/>
    </source>
</evidence>
<keyword evidence="2 9" id="KW-0812">Transmembrane</keyword>
<dbReference type="GO" id="GO:0005789">
    <property type="term" value="C:endoplasmic reticulum membrane"/>
    <property type="evidence" value="ECO:0007669"/>
    <property type="project" value="UniProtKB-SubCell"/>
</dbReference>
<evidence type="ECO:0000256" key="7">
    <source>
        <dbReference type="ARBA" id="ARBA00023136"/>
    </source>
</evidence>
<evidence type="ECO:0000256" key="4">
    <source>
        <dbReference type="ARBA" id="ARBA00022824"/>
    </source>
</evidence>
<dbReference type="AlphaFoldDB" id="A0A023F6B2"/>
<dbReference type="EMBL" id="GBBI01001949">
    <property type="protein sequence ID" value="JAC16763.1"/>
    <property type="molecule type" value="mRNA"/>
</dbReference>
<organism evidence="10">
    <name type="scientific">Triatoma infestans</name>
    <name type="common">Assassin bug</name>
    <dbReference type="NCBI Taxonomy" id="30076"/>
    <lineage>
        <taxon>Eukaryota</taxon>
        <taxon>Metazoa</taxon>
        <taxon>Ecdysozoa</taxon>
        <taxon>Arthropoda</taxon>
        <taxon>Hexapoda</taxon>
        <taxon>Insecta</taxon>
        <taxon>Pterygota</taxon>
        <taxon>Neoptera</taxon>
        <taxon>Paraneoptera</taxon>
        <taxon>Hemiptera</taxon>
        <taxon>Heteroptera</taxon>
        <taxon>Panheteroptera</taxon>
        <taxon>Cimicomorpha</taxon>
        <taxon>Reduviidae</taxon>
        <taxon>Triatominae</taxon>
        <taxon>Triatoma</taxon>
    </lineage>
</organism>
<dbReference type="InterPro" id="IPR046401">
    <property type="entry name" value="FITM1/2"/>
</dbReference>